<organism evidence="1 2">
    <name type="scientific">Acanthoscelides obtectus</name>
    <name type="common">Bean weevil</name>
    <name type="synonym">Bruchus obtectus</name>
    <dbReference type="NCBI Taxonomy" id="200917"/>
    <lineage>
        <taxon>Eukaryota</taxon>
        <taxon>Metazoa</taxon>
        <taxon>Ecdysozoa</taxon>
        <taxon>Arthropoda</taxon>
        <taxon>Hexapoda</taxon>
        <taxon>Insecta</taxon>
        <taxon>Pterygota</taxon>
        <taxon>Neoptera</taxon>
        <taxon>Endopterygota</taxon>
        <taxon>Coleoptera</taxon>
        <taxon>Polyphaga</taxon>
        <taxon>Cucujiformia</taxon>
        <taxon>Chrysomeloidea</taxon>
        <taxon>Chrysomelidae</taxon>
        <taxon>Bruchinae</taxon>
        <taxon>Bruchini</taxon>
        <taxon>Acanthoscelides</taxon>
    </lineage>
</organism>
<protein>
    <submittedName>
        <fullName evidence="1">Uncharacterized protein</fullName>
    </submittedName>
</protein>
<reference evidence="1" key="1">
    <citation type="submission" date="2022-03" db="EMBL/GenBank/DDBJ databases">
        <authorList>
            <person name="Sayadi A."/>
        </authorList>
    </citation>
    <scope>NUCLEOTIDE SEQUENCE</scope>
</reference>
<name>A0A9P0JSA4_ACAOB</name>
<evidence type="ECO:0000313" key="2">
    <source>
        <dbReference type="Proteomes" id="UP001152888"/>
    </source>
</evidence>
<proteinExistence type="predicted"/>
<comment type="caution">
    <text evidence="1">The sequence shown here is derived from an EMBL/GenBank/DDBJ whole genome shotgun (WGS) entry which is preliminary data.</text>
</comment>
<dbReference type="EMBL" id="CAKOFQ010006682">
    <property type="protein sequence ID" value="CAH1959418.1"/>
    <property type="molecule type" value="Genomic_DNA"/>
</dbReference>
<dbReference type="Proteomes" id="UP001152888">
    <property type="component" value="Unassembled WGS sequence"/>
</dbReference>
<keyword evidence="2" id="KW-1185">Reference proteome</keyword>
<gene>
    <name evidence="1" type="ORF">ACAOBT_LOCUS3160</name>
</gene>
<evidence type="ECO:0000313" key="1">
    <source>
        <dbReference type="EMBL" id="CAH1959418.1"/>
    </source>
</evidence>
<sequence>MSILNIRKNTAN</sequence>
<accession>A0A9P0JSA4</accession>